<comment type="caution">
    <text evidence="2">The sequence shown here is derived from an EMBL/GenBank/DDBJ whole genome shotgun (WGS) entry which is preliminary data.</text>
</comment>
<keyword evidence="1" id="KW-0472">Membrane</keyword>
<evidence type="ECO:0008006" key="4">
    <source>
        <dbReference type="Google" id="ProtNLM"/>
    </source>
</evidence>
<organism evidence="2 3">
    <name type="scientific">Corynebacterium macclintockiae</name>
    <dbReference type="NCBI Taxonomy" id="2913501"/>
    <lineage>
        <taxon>Bacteria</taxon>
        <taxon>Bacillati</taxon>
        <taxon>Actinomycetota</taxon>
        <taxon>Actinomycetes</taxon>
        <taxon>Mycobacteriales</taxon>
        <taxon>Corynebacteriaceae</taxon>
        <taxon>Corynebacterium</taxon>
    </lineage>
</organism>
<feature type="transmembrane region" description="Helical" evidence="1">
    <location>
        <begin position="144"/>
        <end position="167"/>
    </location>
</feature>
<reference evidence="2" key="1">
    <citation type="submission" date="2022-02" db="EMBL/GenBank/DDBJ databases">
        <title>Corynebacterium sp. from urogenital microbiome.</title>
        <authorList>
            <person name="Cappelli E.A."/>
            <person name="Ribeiro T.G."/>
            <person name="Peixe L."/>
        </authorList>
    </citation>
    <scope>NUCLEOTIDE SEQUENCE</scope>
    <source>
        <strain evidence="2">C9Ua_112</strain>
    </source>
</reference>
<feature type="transmembrane region" description="Helical" evidence="1">
    <location>
        <begin position="21"/>
        <end position="45"/>
    </location>
</feature>
<keyword evidence="1" id="KW-0812">Transmembrane</keyword>
<keyword evidence="3" id="KW-1185">Reference proteome</keyword>
<evidence type="ECO:0000256" key="1">
    <source>
        <dbReference type="SAM" id="Phobius"/>
    </source>
</evidence>
<accession>A0A9X3RRT9</accession>
<evidence type="ECO:0000313" key="3">
    <source>
        <dbReference type="Proteomes" id="UP001146505"/>
    </source>
</evidence>
<dbReference type="AlphaFoldDB" id="A0A9X3RRT9"/>
<dbReference type="EMBL" id="JAKMUV010000008">
    <property type="protein sequence ID" value="MCZ9305331.1"/>
    <property type="molecule type" value="Genomic_DNA"/>
</dbReference>
<evidence type="ECO:0000313" key="2">
    <source>
        <dbReference type="EMBL" id="MCZ9305331.1"/>
    </source>
</evidence>
<feature type="transmembrane region" description="Helical" evidence="1">
    <location>
        <begin position="99"/>
        <end position="124"/>
    </location>
</feature>
<keyword evidence="1" id="KW-1133">Transmembrane helix</keyword>
<proteinExistence type="predicted"/>
<sequence length="187" mass="20070">MKFRDGALDQKNQRQLIPRPIGEAALVLFVTLVTFLLLGVVWGAIHPTSELKVTAHGSADTVPGTEDASFRAYVYYLGLTTVGGVAIAIWAYRTRIRGLLMMLWTTLAVLWGTTATWSLGAWVADKLHSDPVPADPQPGDVIQLLEVANPSVGLVVAPALALIVYWLGATFADPEDFEGAGKGEKGK</sequence>
<dbReference type="Proteomes" id="UP001146505">
    <property type="component" value="Unassembled WGS sequence"/>
</dbReference>
<name>A0A9X3RRT9_9CORY</name>
<dbReference type="GeneID" id="301813356"/>
<protein>
    <recommendedName>
        <fullName evidence="4">DUF2567 domain-containing protein</fullName>
    </recommendedName>
</protein>
<feature type="transmembrane region" description="Helical" evidence="1">
    <location>
        <begin position="73"/>
        <end position="92"/>
    </location>
</feature>
<dbReference type="RefSeq" id="WP_269955031.1">
    <property type="nucleotide sequence ID" value="NZ_JAKMUV010000008.1"/>
</dbReference>
<gene>
    <name evidence="2" type="ORF">L8U58_07310</name>
</gene>